<keyword evidence="8" id="KW-0735">Signal-anchor</keyword>
<evidence type="ECO:0000256" key="7">
    <source>
        <dbReference type="ARBA" id="ARBA00022964"/>
    </source>
</evidence>
<protein>
    <recommendedName>
        <fullName evidence="4">procollagen-proline 4-dioxygenase</fullName>
        <ecNumber evidence="4">1.14.11.2</ecNumber>
    </recommendedName>
</protein>
<evidence type="ECO:0000256" key="11">
    <source>
        <dbReference type="ARBA" id="ARBA00023004"/>
    </source>
</evidence>
<keyword evidence="12" id="KW-0472">Membrane</keyword>
<evidence type="ECO:0000256" key="3">
    <source>
        <dbReference type="ARBA" id="ARBA00006511"/>
    </source>
</evidence>
<reference evidence="18 19" key="1">
    <citation type="journal article" date="2015" name="Genome Biol. Evol.">
        <title>Comparative Genomics of a Bacterivorous Green Alga Reveals Evolutionary Causalities and Consequences of Phago-Mixotrophic Mode of Nutrition.</title>
        <authorList>
            <person name="Burns J.A."/>
            <person name="Paasch A."/>
            <person name="Narechania A."/>
            <person name="Kim E."/>
        </authorList>
    </citation>
    <scope>NUCLEOTIDE SEQUENCE [LARGE SCALE GENOMIC DNA]</scope>
    <source>
        <strain evidence="18 19">PLY_AMNH</strain>
    </source>
</reference>
<dbReference type="EC" id="1.14.11.2" evidence="4"/>
<dbReference type="PROSITE" id="PS51670">
    <property type="entry name" value="SHKT"/>
    <property type="match status" value="1"/>
</dbReference>
<keyword evidence="11" id="KW-0408">Iron</keyword>
<evidence type="ECO:0000256" key="8">
    <source>
        <dbReference type="ARBA" id="ARBA00022968"/>
    </source>
</evidence>
<dbReference type="Proteomes" id="UP001190700">
    <property type="component" value="Unassembled WGS sequence"/>
</dbReference>
<evidence type="ECO:0000256" key="6">
    <source>
        <dbReference type="ARBA" id="ARBA00022723"/>
    </source>
</evidence>
<dbReference type="AlphaFoldDB" id="A0AAE0FFS8"/>
<dbReference type="GO" id="GO:0005506">
    <property type="term" value="F:iron ion binding"/>
    <property type="evidence" value="ECO:0007669"/>
    <property type="project" value="InterPro"/>
</dbReference>
<evidence type="ECO:0000259" key="17">
    <source>
        <dbReference type="PROSITE" id="PS51670"/>
    </source>
</evidence>
<dbReference type="InterPro" id="IPR005123">
    <property type="entry name" value="Oxoglu/Fe-dep_dioxygenase_dom"/>
</dbReference>
<keyword evidence="15" id="KW-0732">Signal</keyword>
<evidence type="ECO:0000313" key="19">
    <source>
        <dbReference type="Proteomes" id="UP001190700"/>
    </source>
</evidence>
<proteinExistence type="inferred from homology"/>
<comment type="catalytic activity">
    <reaction evidence="14">
        <text>L-prolyl-[collagen] + 2-oxoglutarate + O2 = trans-4-hydroxy-L-prolyl-[collagen] + succinate + CO2</text>
        <dbReference type="Rhea" id="RHEA:18945"/>
        <dbReference type="Rhea" id="RHEA-COMP:11676"/>
        <dbReference type="Rhea" id="RHEA-COMP:11680"/>
        <dbReference type="ChEBI" id="CHEBI:15379"/>
        <dbReference type="ChEBI" id="CHEBI:16526"/>
        <dbReference type="ChEBI" id="CHEBI:16810"/>
        <dbReference type="ChEBI" id="CHEBI:30031"/>
        <dbReference type="ChEBI" id="CHEBI:50342"/>
        <dbReference type="ChEBI" id="CHEBI:61965"/>
        <dbReference type="EC" id="1.14.11.2"/>
    </reaction>
</comment>
<dbReference type="PANTHER" id="PTHR10869:SF238">
    <property type="entry name" value="PROLYL 4-HYDROXYLASE 6-RELATED"/>
    <property type="match status" value="1"/>
</dbReference>
<keyword evidence="6" id="KW-0479">Metal-binding</keyword>
<evidence type="ECO:0000256" key="2">
    <source>
        <dbReference type="ARBA" id="ARBA00004648"/>
    </source>
</evidence>
<dbReference type="FunFam" id="2.60.120.620:FF:000002">
    <property type="entry name" value="Prolyl 4-hydroxylase 4"/>
    <property type="match status" value="1"/>
</dbReference>
<feature type="chain" id="PRO_5042131532" description="procollagen-proline 4-dioxygenase" evidence="15">
    <location>
        <begin position="17"/>
        <end position="324"/>
    </location>
</feature>
<dbReference type="SMART" id="SM00702">
    <property type="entry name" value="P4Hc"/>
    <property type="match status" value="1"/>
</dbReference>
<comment type="subcellular location">
    <subcellularLocation>
        <location evidence="2">Endoplasmic reticulum membrane</location>
        <topology evidence="2">Single-pass type II membrane protein</topology>
    </subcellularLocation>
</comment>
<dbReference type="InterPro" id="IPR044862">
    <property type="entry name" value="Pro_4_hyd_alph_FE2OG_OXY"/>
</dbReference>
<dbReference type="GO" id="GO:0005789">
    <property type="term" value="C:endoplasmic reticulum membrane"/>
    <property type="evidence" value="ECO:0007669"/>
    <property type="project" value="UniProtKB-SubCell"/>
</dbReference>
<dbReference type="InterPro" id="IPR045054">
    <property type="entry name" value="P4HA-like"/>
</dbReference>
<evidence type="ECO:0000256" key="1">
    <source>
        <dbReference type="ARBA" id="ARBA00001961"/>
    </source>
</evidence>
<comment type="caution">
    <text evidence="18">The sequence shown here is derived from an EMBL/GenBank/DDBJ whole genome shotgun (WGS) entry which is preliminary data.</text>
</comment>
<evidence type="ECO:0000256" key="9">
    <source>
        <dbReference type="ARBA" id="ARBA00022989"/>
    </source>
</evidence>
<feature type="domain" description="ShKT" evidence="17">
    <location>
        <begin position="289"/>
        <end position="324"/>
    </location>
</feature>
<dbReference type="EMBL" id="LGRX02019469">
    <property type="protein sequence ID" value="KAK3258531.1"/>
    <property type="molecule type" value="Genomic_DNA"/>
</dbReference>
<organism evidence="18 19">
    <name type="scientific">Cymbomonas tetramitiformis</name>
    <dbReference type="NCBI Taxonomy" id="36881"/>
    <lineage>
        <taxon>Eukaryota</taxon>
        <taxon>Viridiplantae</taxon>
        <taxon>Chlorophyta</taxon>
        <taxon>Pyramimonadophyceae</taxon>
        <taxon>Pyramimonadales</taxon>
        <taxon>Pyramimonadaceae</taxon>
        <taxon>Cymbomonas</taxon>
    </lineage>
</organism>
<evidence type="ECO:0000256" key="12">
    <source>
        <dbReference type="ARBA" id="ARBA00023136"/>
    </source>
</evidence>
<evidence type="ECO:0000256" key="14">
    <source>
        <dbReference type="ARBA" id="ARBA00049169"/>
    </source>
</evidence>
<dbReference type="GO" id="GO:0031418">
    <property type="term" value="F:L-ascorbic acid binding"/>
    <property type="evidence" value="ECO:0007669"/>
    <property type="project" value="InterPro"/>
</dbReference>
<evidence type="ECO:0000256" key="13">
    <source>
        <dbReference type="ARBA" id="ARBA00023180"/>
    </source>
</evidence>
<dbReference type="Pfam" id="PF01549">
    <property type="entry name" value="ShK"/>
    <property type="match status" value="1"/>
</dbReference>
<dbReference type="Pfam" id="PF13640">
    <property type="entry name" value="2OG-FeII_Oxy_3"/>
    <property type="match status" value="1"/>
</dbReference>
<dbReference type="InterPro" id="IPR006620">
    <property type="entry name" value="Pro_4_hyd_alph"/>
</dbReference>
<accession>A0AAE0FFS8</accession>
<keyword evidence="9" id="KW-1133">Transmembrane helix</keyword>
<keyword evidence="5" id="KW-0812">Transmembrane</keyword>
<name>A0AAE0FFS8_9CHLO</name>
<dbReference type="GO" id="GO:0004656">
    <property type="term" value="F:procollagen-proline 4-dioxygenase activity"/>
    <property type="evidence" value="ECO:0007669"/>
    <property type="project" value="UniProtKB-EC"/>
</dbReference>
<evidence type="ECO:0000256" key="4">
    <source>
        <dbReference type="ARBA" id="ARBA00012269"/>
    </source>
</evidence>
<dbReference type="Gene3D" id="2.60.120.620">
    <property type="entry name" value="q2cbj1_9rhob like domain"/>
    <property type="match status" value="1"/>
</dbReference>
<evidence type="ECO:0000313" key="18">
    <source>
        <dbReference type="EMBL" id="KAK3258531.1"/>
    </source>
</evidence>
<evidence type="ECO:0000256" key="10">
    <source>
        <dbReference type="ARBA" id="ARBA00023002"/>
    </source>
</evidence>
<keyword evidence="13" id="KW-0325">Glycoprotein</keyword>
<keyword evidence="7" id="KW-0223">Dioxygenase</keyword>
<comment type="cofactor">
    <cofactor evidence="1">
        <name>L-ascorbate</name>
        <dbReference type="ChEBI" id="CHEBI:38290"/>
    </cofactor>
</comment>
<keyword evidence="10" id="KW-0560">Oxidoreductase</keyword>
<evidence type="ECO:0000256" key="5">
    <source>
        <dbReference type="ARBA" id="ARBA00022692"/>
    </source>
</evidence>
<evidence type="ECO:0000259" key="16">
    <source>
        <dbReference type="PROSITE" id="PS51471"/>
    </source>
</evidence>
<feature type="domain" description="Fe2OG dioxygenase" evidence="16">
    <location>
        <begin position="141"/>
        <end position="262"/>
    </location>
</feature>
<dbReference type="PANTHER" id="PTHR10869">
    <property type="entry name" value="PROLYL 4-HYDROXYLASE ALPHA SUBUNIT"/>
    <property type="match status" value="1"/>
</dbReference>
<sequence length="324" mass="35873">MLLFILALLNVHMAAPYSFPDISREHTLIGWQGETHHTLKDRSFAEAGGIARLDPKSIQQLSWKPRAFLAKNLLTDEQCDYLVNSVKNRLERSGVVDMETGGGLESNIRTSQGAFLNLGADAVVRDIERRIADFSMIPAENGEGLQVLRYDVGQEYQQHFDYFFHAGGQDNGGNRLATVLLYLNTVEDGGETAFPDAKDFGEQAFTGMSPCGLKGLGVRPRKGDALLFFSLKPTGELDRHSLHAGCPVLRGTKWTATKWLHVGKFSMLGDNKIQHVVHVPPKPPMTPGCKDNDVKFCDGWAQQGECDVNPSFMHKECRYSCGTC</sequence>
<evidence type="ECO:0000256" key="15">
    <source>
        <dbReference type="SAM" id="SignalP"/>
    </source>
</evidence>
<feature type="signal peptide" evidence="15">
    <location>
        <begin position="1"/>
        <end position="16"/>
    </location>
</feature>
<gene>
    <name evidence="18" type="ORF">CYMTET_32426</name>
</gene>
<dbReference type="PROSITE" id="PS51471">
    <property type="entry name" value="FE2OG_OXY"/>
    <property type="match status" value="1"/>
</dbReference>
<comment type="similarity">
    <text evidence="3">Belongs to the P4HA family.</text>
</comment>
<dbReference type="InterPro" id="IPR003582">
    <property type="entry name" value="ShKT_dom"/>
</dbReference>
<keyword evidence="19" id="KW-1185">Reference proteome</keyword>